<organism evidence="2 3">
    <name type="scientific">Thalassovita mangrovi</name>
    <dbReference type="NCBI Taxonomy" id="2692236"/>
    <lineage>
        <taxon>Bacteria</taxon>
        <taxon>Pseudomonadati</taxon>
        <taxon>Pseudomonadota</taxon>
        <taxon>Alphaproteobacteria</taxon>
        <taxon>Rhodobacterales</taxon>
        <taxon>Roseobacteraceae</taxon>
        <taxon>Thalassovita</taxon>
    </lineage>
</organism>
<dbReference type="Proteomes" id="UP000479043">
    <property type="component" value="Unassembled WGS sequence"/>
</dbReference>
<evidence type="ECO:0000256" key="1">
    <source>
        <dbReference type="SAM" id="Coils"/>
    </source>
</evidence>
<feature type="coiled-coil region" evidence="1">
    <location>
        <begin position="5"/>
        <end position="61"/>
    </location>
</feature>
<keyword evidence="1" id="KW-0175">Coiled coil</keyword>
<evidence type="ECO:0000313" key="3">
    <source>
        <dbReference type="Proteomes" id="UP000479043"/>
    </source>
</evidence>
<gene>
    <name evidence="2" type="ORF">GR167_17500</name>
</gene>
<keyword evidence="3" id="KW-1185">Reference proteome</keyword>
<accession>A0A6L8LPY5</accession>
<protein>
    <submittedName>
        <fullName evidence="2">Uncharacterized protein</fullName>
    </submittedName>
</protein>
<sequence>MSNYIEDLERKLGEIDDGIAAAQTRFDHGDEGDKVSALAELSLLRQRHDDLAERIATAKEKGADTWSALHMSLREEADALKDTFEKWLTKLI</sequence>
<proteinExistence type="predicted"/>
<reference evidence="2 3" key="1">
    <citation type="submission" date="2020-01" db="EMBL/GenBank/DDBJ databases">
        <authorList>
            <person name="Chen S."/>
        </authorList>
    </citation>
    <scope>NUCLEOTIDE SEQUENCE [LARGE SCALE GENOMIC DNA]</scope>
    <source>
        <strain evidence="2 3">GS-10</strain>
    </source>
</reference>
<dbReference type="RefSeq" id="WP_160975026.1">
    <property type="nucleotide sequence ID" value="NZ_WWEN01000009.1"/>
</dbReference>
<dbReference type="EMBL" id="WWEN01000009">
    <property type="protein sequence ID" value="MYM57116.1"/>
    <property type="molecule type" value="Genomic_DNA"/>
</dbReference>
<evidence type="ECO:0000313" key="2">
    <source>
        <dbReference type="EMBL" id="MYM57116.1"/>
    </source>
</evidence>
<comment type="caution">
    <text evidence="2">The sequence shown here is derived from an EMBL/GenBank/DDBJ whole genome shotgun (WGS) entry which is preliminary data.</text>
</comment>
<name>A0A6L8LPY5_9RHOB</name>
<dbReference type="AlphaFoldDB" id="A0A6L8LPY5"/>